<dbReference type="Gene3D" id="3.40.50.1820">
    <property type="entry name" value="alpha/beta hydrolase"/>
    <property type="match status" value="2"/>
</dbReference>
<dbReference type="Proteomes" id="UP000236333">
    <property type="component" value="Unassembled WGS sequence"/>
</dbReference>
<dbReference type="InterPro" id="IPR050309">
    <property type="entry name" value="Type-B_Carboxylest/Lipase"/>
</dbReference>
<evidence type="ECO:0000313" key="5">
    <source>
        <dbReference type="EMBL" id="PNH08174.1"/>
    </source>
</evidence>
<dbReference type="InterPro" id="IPR029058">
    <property type="entry name" value="AB_hydrolase_fold"/>
</dbReference>
<evidence type="ECO:0000259" key="4">
    <source>
        <dbReference type="Pfam" id="PF00135"/>
    </source>
</evidence>
<proteinExistence type="inferred from homology"/>
<dbReference type="Pfam" id="PF00135">
    <property type="entry name" value="COesterase"/>
    <property type="match status" value="1"/>
</dbReference>
<dbReference type="InterPro" id="IPR002018">
    <property type="entry name" value="CarbesteraseB"/>
</dbReference>
<comment type="similarity">
    <text evidence="1 3">Belongs to the type-B carboxylesterase/lipase family.</text>
</comment>
<keyword evidence="6" id="KW-1185">Reference proteome</keyword>
<dbReference type="PROSITE" id="PS00122">
    <property type="entry name" value="CARBOXYLESTERASE_B_1"/>
    <property type="match status" value="1"/>
</dbReference>
<dbReference type="PANTHER" id="PTHR11559">
    <property type="entry name" value="CARBOXYLESTERASE"/>
    <property type="match status" value="1"/>
</dbReference>
<dbReference type="SUPFAM" id="SSF53474">
    <property type="entry name" value="alpha/beta-Hydrolases"/>
    <property type="match status" value="1"/>
</dbReference>
<comment type="caution">
    <text evidence="5">The sequence shown here is derived from an EMBL/GenBank/DDBJ whole genome shotgun (WGS) entry which is preliminary data.</text>
</comment>
<accession>A0A2J8A6N0</accession>
<sequence>MPPVGKLRFEAPVAYDTMYPAEGLDAKLPGPQCLQPEGGGSEDCLTLNIWKPAKPSTSPLPVRLFIHGGGYQAGSSGDPSLDGCMVVEDANVIYVTISYRLGVLGFLALPELKTAGNATGNWGLLDQRLALQWLQANIGAFGGDPSRVMINGQSAGGYSVLLHTIMPKSHGLFAAALPMSGSSDVMAVDFLGDAFEKGYRLRDALNCSEAAARLHGFVGTKECLQQASADDLLAAQIALQPDTVQQHIPCIDGVEIPKHPHTMMMEGRTLTPIPTSFEPWVVGYYNNQIFGSWLEGAIAAVTDAGYHCPARRVASLFAKQGLPARVGVVQAVRPGSVCPLTDVLFPGPIEVAAFMGAFHGYDVPMTLLKPYFSTCNYTVPERQLSSFMSGVFSAFSTSGEPLPPLTNKSTSPELANITSWPTWPAFLSIDATIPTLVSTSDILDVKCQLW</sequence>
<dbReference type="EMBL" id="PGGS01000141">
    <property type="protein sequence ID" value="PNH08174.1"/>
    <property type="molecule type" value="Genomic_DNA"/>
</dbReference>
<dbReference type="InterPro" id="IPR019826">
    <property type="entry name" value="Carboxylesterase_B_AS"/>
</dbReference>
<dbReference type="EC" id="3.1.1.-" evidence="3"/>
<evidence type="ECO:0000313" key="6">
    <source>
        <dbReference type="Proteomes" id="UP000236333"/>
    </source>
</evidence>
<protein>
    <recommendedName>
        <fullName evidence="3">Carboxylic ester hydrolase</fullName>
        <ecNumber evidence="3">3.1.1.-</ecNumber>
    </recommendedName>
</protein>
<evidence type="ECO:0000256" key="1">
    <source>
        <dbReference type="ARBA" id="ARBA00005964"/>
    </source>
</evidence>
<organism evidence="5 6">
    <name type="scientific">Tetrabaena socialis</name>
    <dbReference type="NCBI Taxonomy" id="47790"/>
    <lineage>
        <taxon>Eukaryota</taxon>
        <taxon>Viridiplantae</taxon>
        <taxon>Chlorophyta</taxon>
        <taxon>core chlorophytes</taxon>
        <taxon>Chlorophyceae</taxon>
        <taxon>CS clade</taxon>
        <taxon>Chlamydomonadales</taxon>
        <taxon>Tetrabaenaceae</taxon>
        <taxon>Tetrabaena</taxon>
    </lineage>
</organism>
<dbReference type="InterPro" id="IPR019819">
    <property type="entry name" value="Carboxylesterase_B_CS"/>
</dbReference>
<dbReference type="OrthoDB" id="2012139at2759"/>
<feature type="domain" description="Carboxylesterase type B" evidence="4">
    <location>
        <begin position="2"/>
        <end position="269"/>
    </location>
</feature>
<name>A0A2J8A6N0_9CHLO</name>
<dbReference type="AlphaFoldDB" id="A0A2J8A6N0"/>
<dbReference type="GO" id="GO:0016787">
    <property type="term" value="F:hydrolase activity"/>
    <property type="evidence" value="ECO:0007669"/>
    <property type="project" value="UniProtKB-KW"/>
</dbReference>
<reference evidence="5 6" key="1">
    <citation type="journal article" date="2017" name="Mol. Biol. Evol.">
        <title>The 4-celled Tetrabaena socialis nuclear genome reveals the essential components for genetic control of cell number at the origin of multicellularity in the volvocine lineage.</title>
        <authorList>
            <person name="Featherston J."/>
            <person name="Arakaki Y."/>
            <person name="Hanschen E.R."/>
            <person name="Ferris P.J."/>
            <person name="Michod R.E."/>
            <person name="Olson B.J.S.C."/>
            <person name="Nozaki H."/>
            <person name="Durand P.M."/>
        </authorList>
    </citation>
    <scope>NUCLEOTIDE SEQUENCE [LARGE SCALE GENOMIC DNA]</scope>
    <source>
        <strain evidence="5 6">NIES-571</strain>
    </source>
</reference>
<dbReference type="PROSITE" id="PS00941">
    <property type="entry name" value="CARBOXYLESTERASE_B_2"/>
    <property type="match status" value="1"/>
</dbReference>
<evidence type="ECO:0000256" key="3">
    <source>
        <dbReference type="RuleBase" id="RU361235"/>
    </source>
</evidence>
<evidence type="ECO:0000256" key="2">
    <source>
        <dbReference type="ARBA" id="ARBA00022801"/>
    </source>
</evidence>
<gene>
    <name evidence="5" type="ORF">TSOC_005269</name>
</gene>
<keyword evidence="2 3" id="KW-0378">Hydrolase</keyword>